<comment type="caution">
    <text evidence="1">The sequence shown here is derived from an EMBL/GenBank/DDBJ whole genome shotgun (WGS) entry which is preliminary data.</text>
</comment>
<reference evidence="1 2" key="1">
    <citation type="journal article" date="2024" name="J Genomics">
        <title>Draft genome sequencing and assembly of Favolaschia claudopus CIRM-BRFM 2984 isolated from oak limbs.</title>
        <authorList>
            <person name="Navarro D."/>
            <person name="Drula E."/>
            <person name="Chaduli D."/>
            <person name="Cazenave R."/>
            <person name="Ahrendt S."/>
            <person name="Wang J."/>
            <person name="Lipzen A."/>
            <person name="Daum C."/>
            <person name="Barry K."/>
            <person name="Grigoriev I.V."/>
            <person name="Favel A."/>
            <person name="Rosso M.N."/>
            <person name="Martin F."/>
        </authorList>
    </citation>
    <scope>NUCLEOTIDE SEQUENCE [LARGE SCALE GENOMIC DNA]</scope>
    <source>
        <strain evidence="1 2">CIRM-BRFM 2984</strain>
    </source>
</reference>
<organism evidence="1 2">
    <name type="scientific">Favolaschia claudopus</name>
    <dbReference type="NCBI Taxonomy" id="2862362"/>
    <lineage>
        <taxon>Eukaryota</taxon>
        <taxon>Fungi</taxon>
        <taxon>Dikarya</taxon>
        <taxon>Basidiomycota</taxon>
        <taxon>Agaricomycotina</taxon>
        <taxon>Agaricomycetes</taxon>
        <taxon>Agaricomycetidae</taxon>
        <taxon>Agaricales</taxon>
        <taxon>Marasmiineae</taxon>
        <taxon>Mycenaceae</taxon>
        <taxon>Favolaschia</taxon>
    </lineage>
</organism>
<keyword evidence="2" id="KW-1185">Reference proteome</keyword>
<proteinExistence type="predicted"/>
<dbReference type="AlphaFoldDB" id="A0AAW0AFC7"/>
<dbReference type="Proteomes" id="UP001362999">
    <property type="component" value="Unassembled WGS sequence"/>
</dbReference>
<evidence type="ECO:0000313" key="2">
    <source>
        <dbReference type="Proteomes" id="UP001362999"/>
    </source>
</evidence>
<evidence type="ECO:0000313" key="1">
    <source>
        <dbReference type="EMBL" id="KAK7007350.1"/>
    </source>
</evidence>
<sequence length="257" mass="29170">MATRSNGLSPLAFFHHLPHILPLPACFVEHLKLSHSKHICNASYFLYVSPQASPRPAVKLLSYKTPETPVWSTVNTPYPSRPSSSSCLQHRKSFKCSEAFVALESQLPTAQNVCQPSNCRIASRLGLARRLEIGWIPLPPRFLYLPTSVPPTSLLSPSSKLRDRIYSIKFLSKIWQMSHLAKDVLHGSKFLLDVFRVFPKAPKTKDESVVLLITRRRGEGEWIVGFKVCFLKLRGNHLLRCVHHFQISFQNLLSSFN</sequence>
<name>A0AAW0AFC7_9AGAR</name>
<gene>
    <name evidence="1" type="ORF">R3P38DRAFT_2792680</name>
</gene>
<accession>A0AAW0AFC7</accession>
<dbReference type="EMBL" id="JAWWNJ010000071">
    <property type="protein sequence ID" value="KAK7007350.1"/>
    <property type="molecule type" value="Genomic_DNA"/>
</dbReference>
<protein>
    <submittedName>
        <fullName evidence="1">Uncharacterized protein</fullName>
    </submittedName>
</protein>